<comment type="similarity">
    <text evidence="1">Belongs to the methyltransferase superfamily. L-isoaspartyl/D-aspartyl protein methyltransferase family.</text>
</comment>
<comment type="caution">
    <text evidence="4">The sequence shown here is derived from an EMBL/GenBank/DDBJ whole genome shotgun (WGS) entry which is preliminary data.</text>
</comment>
<dbReference type="EMBL" id="JAEDAK010000013">
    <property type="protein sequence ID" value="MBH9578638.1"/>
    <property type="molecule type" value="Genomic_DNA"/>
</dbReference>
<name>A0A931J6D7_9BURK</name>
<dbReference type="AlphaFoldDB" id="A0A931J6D7"/>
<dbReference type="Pfam" id="PF01135">
    <property type="entry name" value="PCMT"/>
    <property type="match status" value="1"/>
</dbReference>
<dbReference type="SUPFAM" id="SSF53335">
    <property type="entry name" value="S-adenosyl-L-methionine-dependent methyltransferases"/>
    <property type="match status" value="1"/>
</dbReference>
<sequence>MNVEQARFNMIEQQIRPWDVLDPAVLQLLTLVRREDFVPAELRHLTFMDTELPLGHGRLALQPKVEARLLQELQVQPTDRVLELGTGTGYLTALLAHQAQEVLSLEPEADLAEAARSRLRRLGLSRVTVRQSQDLSQGSAADGPFDVIVATGSLAQTPNALKAQLKPGGRLLLVEGDQPVMRAVLWRHTGPEQFARRELFDTVLPRLPGATEPTSFAF</sequence>
<evidence type="ECO:0000256" key="1">
    <source>
        <dbReference type="ARBA" id="ARBA00005369"/>
    </source>
</evidence>
<organism evidence="4 5">
    <name type="scientific">Inhella proteolytica</name>
    <dbReference type="NCBI Taxonomy" id="2795029"/>
    <lineage>
        <taxon>Bacteria</taxon>
        <taxon>Pseudomonadati</taxon>
        <taxon>Pseudomonadota</taxon>
        <taxon>Betaproteobacteria</taxon>
        <taxon>Burkholderiales</taxon>
        <taxon>Sphaerotilaceae</taxon>
        <taxon>Inhella</taxon>
    </lineage>
</organism>
<dbReference type="PANTHER" id="PTHR11579:SF18">
    <property type="entry name" value="PROTEIN-L-ISOASPARTATE O-METHYLTRANSFERASE"/>
    <property type="match status" value="1"/>
</dbReference>
<evidence type="ECO:0000313" key="5">
    <source>
        <dbReference type="Proteomes" id="UP000613266"/>
    </source>
</evidence>
<dbReference type="GO" id="GO:0004719">
    <property type="term" value="F:protein-L-isoaspartate (D-aspartate) O-methyltransferase activity"/>
    <property type="evidence" value="ECO:0007669"/>
    <property type="project" value="InterPro"/>
</dbReference>
<keyword evidence="5" id="KW-1185">Reference proteome</keyword>
<evidence type="ECO:0000256" key="3">
    <source>
        <dbReference type="ARBA" id="ARBA00030757"/>
    </source>
</evidence>
<dbReference type="InterPro" id="IPR029063">
    <property type="entry name" value="SAM-dependent_MTases_sf"/>
</dbReference>
<dbReference type="GO" id="GO:0005737">
    <property type="term" value="C:cytoplasm"/>
    <property type="evidence" value="ECO:0007669"/>
    <property type="project" value="TreeGrafter"/>
</dbReference>
<dbReference type="InterPro" id="IPR000682">
    <property type="entry name" value="PCMT"/>
</dbReference>
<dbReference type="CDD" id="cd02440">
    <property type="entry name" value="AdoMet_MTases"/>
    <property type="match status" value="1"/>
</dbReference>
<proteinExistence type="inferred from homology"/>
<evidence type="ECO:0000313" key="4">
    <source>
        <dbReference type="EMBL" id="MBH9578638.1"/>
    </source>
</evidence>
<evidence type="ECO:0000256" key="2">
    <source>
        <dbReference type="ARBA" id="ARBA00013346"/>
    </source>
</evidence>
<dbReference type="Proteomes" id="UP000613266">
    <property type="component" value="Unassembled WGS sequence"/>
</dbReference>
<protein>
    <recommendedName>
        <fullName evidence="2">Protein-L-isoaspartate O-methyltransferase</fullName>
    </recommendedName>
    <alternativeName>
        <fullName evidence="3">Protein L-isoaspartyl methyltransferase</fullName>
    </alternativeName>
</protein>
<reference evidence="4" key="1">
    <citation type="submission" date="2020-12" db="EMBL/GenBank/DDBJ databases">
        <title>The genome sequence of Inhella sp. 1Y17.</title>
        <authorList>
            <person name="Liu Y."/>
        </authorList>
    </citation>
    <scope>NUCLEOTIDE SEQUENCE</scope>
    <source>
        <strain evidence="4">1Y17</strain>
    </source>
</reference>
<gene>
    <name evidence="4" type="ORF">I7X39_17230</name>
</gene>
<dbReference type="Gene3D" id="3.40.50.150">
    <property type="entry name" value="Vaccinia Virus protein VP39"/>
    <property type="match status" value="1"/>
</dbReference>
<dbReference type="PANTHER" id="PTHR11579">
    <property type="entry name" value="PROTEIN-L-ISOASPARTATE O-METHYLTRANSFERASE"/>
    <property type="match status" value="1"/>
</dbReference>
<dbReference type="RefSeq" id="WP_198112405.1">
    <property type="nucleotide sequence ID" value="NZ_JAEDAK010000013.1"/>
</dbReference>
<accession>A0A931J6D7</accession>